<dbReference type="Gene3D" id="1.10.630.10">
    <property type="entry name" value="Cytochrome P450"/>
    <property type="match status" value="2"/>
</dbReference>
<dbReference type="SUPFAM" id="SSF48264">
    <property type="entry name" value="Cytochrome P450"/>
    <property type="match status" value="1"/>
</dbReference>
<dbReference type="InterPro" id="IPR001128">
    <property type="entry name" value="Cyt_P450"/>
</dbReference>
<evidence type="ECO:0000256" key="2">
    <source>
        <dbReference type="ARBA" id="ARBA00010617"/>
    </source>
</evidence>
<dbReference type="GO" id="GO:0016705">
    <property type="term" value="F:oxidoreductase activity, acting on paired donors, with incorporation or reduction of molecular oxygen"/>
    <property type="evidence" value="ECO:0007669"/>
    <property type="project" value="InterPro"/>
</dbReference>
<name>A0A0L7L149_OPEBR</name>
<evidence type="ECO:0000256" key="1">
    <source>
        <dbReference type="ARBA" id="ARBA00001971"/>
    </source>
</evidence>
<dbReference type="AlphaFoldDB" id="A0A0L7L149"/>
<keyword evidence="4" id="KW-0479">Metal-binding</keyword>
<dbReference type="STRING" id="104452.A0A0L7L149"/>
<proteinExistence type="inferred from homology"/>
<comment type="caution">
    <text evidence="5">The sequence shown here is derived from an EMBL/GenBank/DDBJ whole genome shotgun (WGS) entry which is preliminary data.</text>
</comment>
<evidence type="ECO:0000313" key="5">
    <source>
        <dbReference type="EMBL" id="KOB69197.1"/>
    </source>
</evidence>
<dbReference type="GO" id="GO:0005506">
    <property type="term" value="F:iron ion binding"/>
    <property type="evidence" value="ECO:0007669"/>
    <property type="project" value="InterPro"/>
</dbReference>
<dbReference type="InterPro" id="IPR050121">
    <property type="entry name" value="Cytochrome_P450_monoxygenase"/>
</dbReference>
<comment type="similarity">
    <text evidence="2 4">Belongs to the cytochrome P450 family.</text>
</comment>
<gene>
    <name evidence="5" type="ORF">OBRU01_17185</name>
</gene>
<dbReference type="PROSITE" id="PS00086">
    <property type="entry name" value="CYTOCHROME_P450"/>
    <property type="match status" value="1"/>
</dbReference>
<evidence type="ECO:0000313" key="6">
    <source>
        <dbReference type="Proteomes" id="UP000037510"/>
    </source>
</evidence>
<comment type="cofactor">
    <cofactor evidence="1">
        <name>heme</name>
        <dbReference type="ChEBI" id="CHEBI:30413"/>
    </cofactor>
</comment>
<dbReference type="EMBL" id="JTDY01003661">
    <property type="protein sequence ID" value="KOB69197.1"/>
    <property type="molecule type" value="Genomic_DNA"/>
</dbReference>
<reference evidence="5 6" key="1">
    <citation type="journal article" date="2015" name="Genome Biol. Evol.">
        <title>The genome of winter moth (Operophtera brumata) provides a genomic perspective on sexual dimorphism and phenology.</title>
        <authorList>
            <person name="Derks M.F."/>
            <person name="Smit S."/>
            <person name="Salis L."/>
            <person name="Schijlen E."/>
            <person name="Bossers A."/>
            <person name="Mateman C."/>
            <person name="Pijl A.S."/>
            <person name="de Ridder D."/>
            <person name="Groenen M.A."/>
            <person name="Visser M.E."/>
            <person name="Megens H.J."/>
        </authorList>
    </citation>
    <scope>NUCLEOTIDE SEQUENCE [LARGE SCALE GENOMIC DNA]</scope>
    <source>
        <strain evidence="5">WM2013NL</strain>
        <tissue evidence="5">Head and thorax</tissue>
    </source>
</reference>
<dbReference type="InterPro" id="IPR017972">
    <property type="entry name" value="Cyt_P450_CS"/>
</dbReference>
<dbReference type="Proteomes" id="UP000037510">
    <property type="component" value="Unassembled WGS sequence"/>
</dbReference>
<dbReference type="Pfam" id="PF00067">
    <property type="entry name" value="p450"/>
    <property type="match status" value="2"/>
</dbReference>
<dbReference type="InterPro" id="IPR036396">
    <property type="entry name" value="Cyt_P450_sf"/>
</dbReference>
<protein>
    <submittedName>
        <fullName evidence="5">Cytochrome P450, family 4, subfamily V, polypeptide 2</fullName>
    </submittedName>
</protein>
<organism evidence="5 6">
    <name type="scientific">Operophtera brumata</name>
    <name type="common">Winter moth</name>
    <name type="synonym">Phalaena brumata</name>
    <dbReference type="NCBI Taxonomy" id="104452"/>
    <lineage>
        <taxon>Eukaryota</taxon>
        <taxon>Metazoa</taxon>
        <taxon>Ecdysozoa</taxon>
        <taxon>Arthropoda</taxon>
        <taxon>Hexapoda</taxon>
        <taxon>Insecta</taxon>
        <taxon>Pterygota</taxon>
        <taxon>Neoptera</taxon>
        <taxon>Endopterygota</taxon>
        <taxon>Lepidoptera</taxon>
        <taxon>Glossata</taxon>
        <taxon>Ditrysia</taxon>
        <taxon>Geometroidea</taxon>
        <taxon>Geometridae</taxon>
        <taxon>Larentiinae</taxon>
        <taxon>Operophtera</taxon>
    </lineage>
</organism>
<sequence>MYVNWILKKRRYPKPPLYPGALPIVGHTLKLLGDNEYMCRLMYSVGDESNKNGGVLLIKVGWDDYYVWRKHRKLLNPAFSQHVINGFLPIFNDMSKMLVENLRKEVGKEPFDHSLRFKAFMDLALALSDKGDLTEKEVWEEMNTIILAGYETTGNTLMYTMLLLGSHANVQNKVFGDSDRDVEKQDLSKLVYLDAVIKETLRLYCITPVMLRTYTLPAGSNCLLFNCSIHRHQTWGADVEEFIPERWLDPAALIDPRAAIHAAFTGFGVGKRLCMGKNYAMMSMKTSLAHVLRHYWVSSDVTQLRLK</sequence>
<dbReference type="GO" id="GO:0004497">
    <property type="term" value="F:monooxygenase activity"/>
    <property type="evidence" value="ECO:0007669"/>
    <property type="project" value="UniProtKB-KW"/>
</dbReference>
<dbReference type="PANTHER" id="PTHR24305:SF166">
    <property type="entry name" value="CYTOCHROME P450 12A4, MITOCHONDRIAL-RELATED"/>
    <property type="match status" value="1"/>
</dbReference>
<evidence type="ECO:0000256" key="3">
    <source>
        <dbReference type="ARBA" id="ARBA00023033"/>
    </source>
</evidence>
<keyword evidence="4" id="KW-0560">Oxidoreductase</keyword>
<keyword evidence="6" id="KW-1185">Reference proteome</keyword>
<dbReference type="GO" id="GO:0020037">
    <property type="term" value="F:heme binding"/>
    <property type="evidence" value="ECO:0007669"/>
    <property type="project" value="InterPro"/>
</dbReference>
<feature type="non-terminal residue" evidence="5">
    <location>
        <position position="307"/>
    </location>
</feature>
<keyword evidence="3 4" id="KW-0503">Monooxygenase</keyword>
<keyword evidence="4" id="KW-0349">Heme</keyword>
<accession>A0A0L7L149</accession>
<evidence type="ECO:0000256" key="4">
    <source>
        <dbReference type="RuleBase" id="RU000461"/>
    </source>
</evidence>
<keyword evidence="4" id="KW-0408">Iron</keyword>
<dbReference type="PRINTS" id="PR00385">
    <property type="entry name" value="P450"/>
</dbReference>
<dbReference type="PANTHER" id="PTHR24305">
    <property type="entry name" value="CYTOCHROME P450"/>
    <property type="match status" value="1"/>
</dbReference>